<keyword evidence="4" id="KW-0067">ATP-binding</keyword>
<feature type="compositionally biased region" description="Low complexity" evidence="5">
    <location>
        <begin position="504"/>
        <end position="516"/>
    </location>
</feature>
<dbReference type="EMBL" id="BTTX01000002">
    <property type="protein sequence ID" value="GMU05559.1"/>
    <property type="molecule type" value="Genomic_DNA"/>
</dbReference>
<keyword evidence="1" id="KW-0808">Transferase</keyword>
<evidence type="ECO:0000259" key="7">
    <source>
        <dbReference type="PROSITE" id="PS50011"/>
    </source>
</evidence>
<proteinExistence type="predicted"/>
<dbReference type="Gene3D" id="1.10.510.10">
    <property type="entry name" value="Transferase(Phosphotransferase) domain 1"/>
    <property type="match status" value="1"/>
</dbReference>
<keyword evidence="6" id="KW-0472">Membrane</keyword>
<feature type="compositionally biased region" description="Polar residues" evidence="5">
    <location>
        <begin position="334"/>
        <end position="343"/>
    </location>
</feature>
<evidence type="ECO:0000256" key="6">
    <source>
        <dbReference type="SAM" id="Phobius"/>
    </source>
</evidence>
<evidence type="ECO:0000256" key="4">
    <source>
        <dbReference type="ARBA" id="ARBA00022840"/>
    </source>
</evidence>
<dbReference type="PANTHER" id="PTHR43289">
    <property type="entry name" value="MITOGEN-ACTIVATED PROTEIN KINASE KINASE KINASE 20-RELATED"/>
    <property type="match status" value="1"/>
</dbReference>
<evidence type="ECO:0000313" key="9">
    <source>
        <dbReference type="Proteomes" id="UP001342631"/>
    </source>
</evidence>
<dbReference type="Pfam" id="PF00069">
    <property type="entry name" value="Pkinase"/>
    <property type="match status" value="1"/>
</dbReference>
<feature type="compositionally biased region" description="Acidic residues" evidence="5">
    <location>
        <begin position="688"/>
        <end position="698"/>
    </location>
</feature>
<keyword evidence="3" id="KW-0418">Kinase</keyword>
<feature type="compositionally biased region" description="Basic and acidic residues" evidence="5">
    <location>
        <begin position="542"/>
        <end position="551"/>
    </location>
</feature>
<dbReference type="RefSeq" id="WP_338276360.1">
    <property type="nucleotide sequence ID" value="NZ_BTTX01000002.1"/>
</dbReference>
<dbReference type="CDD" id="cd14014">
    <property type="entry name" value="STKc_PknB_like"/>
    <property type="match status" value="1"/>
</dbReference>
<gene>
    <name evidence="8" type="ORF">ASNO1_18120</name>
</gene>
<feature type="compositionally biased region" description="Pro residues" evidence="5">
    <location>
        <begin position="672"/>
        <end position="682"/>
    </location>
</feature>
<evidence type="ECO:0000256" key="1">
    <source>
        <dbReference type="ARBA" id="ARBA00022679"/>
    </source>
</evidence>
<dbReference type="InterPro" id="IPR011009">
    <property type="entry name" value="Kinase-like_dom_sf"/>
</dbReference>
<dbReference type="InterPro" id="IPR000719">
    <property type="entry name" value="Prot_kinase_dom"/>
</dbReference>
<feature type="compositionally biased region" description="Low complexity" evidence="5">
    <location>
        <begin position="477"/>
        <end position="492"/>
    </location>
</feature>
<evidence type="ECO:0000256" key="5">
    <source>
        <dbReference type="SAM" id="MobiDB-lite"/>
    </source>
</evidence>
<feature type="transmembrane region" description="Helical" evidence="6">
    <location>
        <begin position="614"/>
        <end position="634"/>
    </location>
</feature>
<accession>A0ABQ6QNH8</accession>
<dbReference type="PROSITE" id="PS50011">
    <property type="entry name" value="PROTEIN_KINASE_DOM"/>
    <property type="match status" value="1"/>
</dbReference>
<feature type="region of interest" description="Disordered" evidence="5">
    <location>
        <begin position="647"/>
        <end position="707"/>
    </location>
</feature>
<feature type="compositionally biased region" description="Polar residues" evidence="5">
    <location>
        <begin position="407"/>
        <end position="422"/>
    </location>
</feature>
<evidence type="ECO:0000256" key="3">
    <source>
        <dbReference type="ARBA" id="ARBA00022777"/>
    </source>
</evidence>
<keyword evidence="6" id="KW-0812">Transmembrane</keyword>
<keyword evidence="9" id="KW-1185">Reference proteome</keyword>
<feature type="domain" description="Protein kinase" evidence="7">
    <location>
        <begin position="5"/>
        <end position="264"/>
    </location>
</feature>
<sequence length="782" mass="83675">MSGTYRLTGRTEAGDLAELYEALLLPTLPVAVKLFLPRTSDPGYARELAETVRRLQPVRHPGLLHVVDVGFVRQRLAIVREDVDGFTLGIALQRLNTKEVLLPPTVALSIVIQLLETVQLAHDAGVVHGAITPGNVLLSRDGFPAICDFGALQALLSVPQLKRTFAHRGRSAYRAPEVTRGETPTEASDVYSLGAIAYELLTLREAVVPGSGVSTRREALPPPSRLDRRINSRLDPAIMRALDPAPQRRFRSCGEFAQALRNFLSAGGGLPGPEEVGRFVSELFPNEVSLAAPGPVPFVEPFQLEPVSGAEMEDLHAEEHEASIVQRAPYSRAPTEQESSADTQEAAPGFEAFRPEDYAPDAPEDDAPAPESEPTNEARSTDPSHAGPLEQGWDAPPGVLAQKSRRQASPQGGTEGQGSSRAGRNPRVKVVEDFSGPPLGEDEPPVPTGRRAAMRPGVPLGGEEPVPPSGRRPALRPGQPSGAPSGPPLGSGDEPPPSTKRPALRPAHGAAGRAPGQETAILPAGGGTPSAAPKAPEAPAPRQERRGRAEPTEALPPEPRSERRAAPPKAEGRVRSDMAEPAPSDRHLPVHQRFDTVETPSMDAVNAGTRRKRLLFIAGGIALVGLFMFAVAAWRLGLEPVHEPELPRYDPNAPGANGSPAQPANPSALKPITPPPPAPPIDPGARDVEDEDAEEDTAEPGVPPKNQRAFLTLRTNLPANVFIDGARVRRATPLVNYPVRVGTRDIRVVAIATGEQKDFQLRFSRGQHQKLEEQFQPPPTRR</sequence>
<protein>
    <recommendedName>
        <fullName evidence="7">Protein kinase domain-containing protein</fullName>
    </recommendedName>
</protein>
<evidence type="ECO:0000256" key="2">
    <source>
        <dbReference type="ARBA" id="ARBA00022741"/>
    </source>
</evidence>
<evidence type="ECO:0000313" key="8">
    <source>
        <dbReference type="EMBL" id="GMU05559.1"/>
    </source>
</evidence>
<name>A0ABQ6QNH8_9BACT</name>
<dbReference type="PANTHER" id="PTHR43289:SF6">
    <property type="entry name" value="SERINE_THREONINE-PROTEIN KINASE NEKL-3"/>
    <property type="match status" value="1"/>
</dbReference>
<feature type="region of interest" description="Disordered" evidence="5">
    <location>
        <begin position="325"/>
        <end position="594"/>
    </location>
</feature>
<comment type="caution">
    <text evidence="8">The sequence shown here is derived from an EMBL/GenBank/DDBJ whole genome shotgun (WGS) entry which is preliminary data.</text>
</comment>
<dbReference type="SUPFAM" id="SSF56112">
    <property type="entry name" value="Protein kinase-like (PK-like)"/>
    <property type="match status" value="1"/>
</dbReference>
<keyword evidence="2" id="KW-0547">Nucleotide-binding</keyword>
<dbReference type="Proteomes" id="UP001342631">
    <property type="component" value="Unassembled WGS sequence"/>
</dbReference>
<reference evidence="8 9" key="1">
    <citation type="journal article" date="2024" name="Arch. Microbiol.">
        <title>Corallococcus caeni sp. nov., a novel myxobacterium isolated from activated sludge.</title>
        <authorList>
            <person name="Tomita S."/>
            <person name="Nakai R."/>
            <person name="Kuroda K."/>
            <person name="Kurashita H."/>
            <person name="Hatamoto M."/>
            <person name="Yamaguchi T."/>
            <person name="Narihiro T."/>
        </authorList>
    </citation>
    <scope>NUCLEOTIDE SEQUENCE [LARGE SCALE GENOMIC DNA]</scope>
    <source>
        <strain evidence="8 9">NO1</strain>
    </source>
</reference>
<keyword evidence="6" id="KW-1133">Transmembrane helix</keyword>
<feature type="compositionally biased region" description="Acidic residues" evidence="5">
    <location>
        <begin position="358"/>
        <end position="368"/>
    </location>
</feature>
<feature type="compositionally biased region" description="Low complexity" evidence="5">
    <location>
        <begin position="529"/>
        <end position="541"/>
    </location>
</feature>
<organism evidence="8 9">
    <name type="scientific">Corallococcus caeni</name>
    <dbReference type="NCBI Taxonomy" id="3082388"/>
    <lineage>
        <taxon>Bacteria</taxon>
        <taxon>Pseudomonadati</taxon>
        <taxon>Myxococcota</taxon>
        <taxon>Myxococcia</taxon>
        <taxon>Myxococcales</taxon>
        <taxon>Cystobacterineae</taxon>
        <taxon>Myxococcaceae</taxon>
        <taxon>Corallococcus</taxon>
    </lineage>
</organism>
<feature type="compositionally biased region" description="Basic and acidic residues" evidence="5">
    <location>
        <begin position="559"/>
        <end position="594"/>
    </location>
</feature>